<organism evidence="6 7">
    <name type="scientific">Debaryomyces hansenii (strain ATCC 36239 / CBS 767 / BCRC 21394 / JCM 1990 / NBRC 0083 / IGC 2968)</name>
    <name type="common">Yeast</name>
    <name type="synonym">Torulaspora hansenii</name>
    <dbReference type="NCBI Taxonomy" id="284592"/>
    <lineage>
        <taxon>Eukaryota</taxon>
        <taxon>Fungi</taxon>
        <taxon>Dikarya</taxon>
        <taxon>Ascomycota</taxon>
        <taxon>Saccharomycotina</taxon>
        <taxon>Pichiomycetes</taxon>
        <taxon>Debaryomycetaceae</taxon>
        <taxon>Debaryomyces</taxon>
    </lineage>
</organism>
<dbReference type="PIRSF" id="PIRSF001365">
    <property type="entry name" value="DHDPS"/>
    <property type="match status" value="1"/>
</dbReference>
<dbReference type="HOGENOM" id="CLU_049343_0_0_1"/>
<dbReference type="InterPro" id="IPR002220">
    <property type="entry name" value="DapA-like"/>
</dbReference>
<dbReference type="GeneID" id="2902403"/>
<evidence type="ECO:0000313" key="6">
    <source>
        <dbReference type="EMBL" id="CAG87574.1"/>
    </source>
</evidence>
<dbReference type="STRING" id="284592.Q6BQZ9"/>
<keyword evidence="2" id="KW-0704">Schiff base</keyword>
<dbReference type="VEuPathDB" id="FungiDB:DEHA2E01056g"/>
<feature type="active site" description="Proton donor/acceptor" evidence="4">
    <location>
        <position position="151"/>
    </location>
</feature>
<dbReference type="CDD" id="cd00408">
    <property type="entry name" value="DHDPS-like"/>
    <property type="match status" value="1"/>
</dbReference>
<evidence type="ECO:0000256" key="3">
    <source>
        <dbReference type="PIRNR" id="PIRNR001365"/>
    </source>
</evidence>
<evidence type="ECO:0000256" key="4">
    <source>
        <dbReference type="PIRSR" id="PIRSR001365-1"/>
    </source>
</evidence>
<feature type="binding site" evidence="5">
    <location>
        <position position="225"/>
    </location>
    <ligand>
        <name>pyruvate</name>
        <dbReference type="ChEBI" id="CHEBI:15361"/>
    </ligand>
</feature>
<evidence type="ECO:0000256" key="2">
    <source>
        <dbReference type="ARBA" id="ARBA00023270"/>
    </source>
</evidence>
<name>Q6BQZ9_DEBHA</name>
<dbReference type="Proteomes" id="UP000000599">
    <property type="component" value="Chromosome E"/>
</dbReference>
<dbReference type="OrthoDB" id="191315at2759"/>
<protein>
    <submittedName>
        <fullName evidence="6">DEHA2E01056p</fullName>
    </submittedName>
</protein>
<keyword evidence="1 3" id="KW-0456">Lyase</keyword>
<dbReference type="OMA" id="ETWERIQ"/>
<reference evidence="6 7" key="1">
    <citation type="journal article" date="2004" name="Nature">
        <title>Genome evolution in yeasts.</title>
        <authorList>
            <consortium name="Genolevures"/>
            <person name="Dujon B."/>
            <person name="Sherman D."/>
            <person name="Fischer G."/>
            <person name="Durrens P."/>
            <person name="Casaregola S."/>
            <person name="Lafontaine I."/>
            <person name="de Montigny J."/>
            <person name="Marck C."/>
            <person name="Neuveglise C."/>
            <person name="Talla E."/>
            <person name="Goffard N."/>
            <person name="Frangeul L."/>
            <person name="Aigle M."/>
            <person name="Anthouard V."/>
            <person name="Babour A."/>
            <person name="Barbe V."/>
            <person name="Barnay S."/>
            <person name="Blanchin S."/>
            <person name="Beckerich J.M."/>
            <person name="Beyne E."/>
            <person name="Bleykasten C."/>
            <person name="Boisrame A."/>
            <person name="Boyer J."/>
            <person name="Cattolico L."/>
            <person name="Confanioleri F."/>
            <person name="de Daruvar A."/>
            <person name="Despons L."/>
            <person name="Fabre E."/>
            <person name="Fairhead C."/>
            <person name="Ferry-Dumazet H."/>
            <person name="Groppi A."/>
            <person name="Hantraye F."/>
            <person name="Hennequin C."/>
            <person name="Jauniaux N."/>
            <person name="Joyet P."/>
            <person name="Kachouri R."/>
            <person name="Kerrest A."/>
            <person name="Koszul R."/>
            <person name="Lemaire M."/>
            <person name="Lesur I."/>
            <person name="Ma L."/>
            <person name="Muller H."/>
            <person name="Nicaud J.M."/>
            <person name="Nikolski M."/>
            <person name="Oztas S."/>
            <person name="Ozier-Kalogeropoulos O."/>
            <person name="Pellenz S."/>
            <person name="Potier S."/>
            <person name="Richard G.F."/>
            <person name="Straub M.L."/>
            <person name="Suleau A."/>
            <person name="Swennene D."/>
            <person name="Tekaia F."/>
            <person name="Wesolowski-Louvel M."/>
            <person name="Westhof E."/>
            <person name="Wirth B."/>
            <person name="Zeniou-Meyer M."/>
            <person name="Zivanovic I."/>
            <person name="Bolotin-Fukuhara M."/>
            <person name="Thierry A."/>
            <person name="Bouchier C."/>
            <person name="Caudron B."/>
            <person name="Scarpelli C."/>
            <person name="Gaillardin C."/>
            <person name="Weissenbach J."/>
            <person name="Wincker P."/>
            <person name="Souciet J.L."/>
        </authorList>
    </citation>
    <scope>NUCLEOTIDE SEQUENCE [LARGE SCALE GENOMIC DNA]</scope>
    <source>
        <strain evidence="7">ATCC 36239 / CBS 767 / BCRC 21394 / JCM 1990 / NBRC 0083 / IGC 2968</strain>
    </source>
</reference>
<dbReference type="PRINTS" id="PR00146">
    <property type="entry name" value="DHPICSNTHASE"/>
</dbReference>
<accession>Q6BQZ9</accession>
<dbReference type="AlphaFoldDB" id="Q6BQZ9"/>
<dbReference type="InterPro" id="IPR020624">
    <property type="entry name" value="Schiff_base-form_aldolases_CS"/>
</dbReference>
<dbReference type="SUPFAM" id="SSF51569">
    <property type="entry name" value="Aldolase"/>
    <property type="match status" value="1"/>
</dbReference>
<dbReference type="SMART" id="SM01130">
    <property type="entry name" value="DHDPS"/>
    <property type="match status" value="1"/>
</dbReference>
<gene>
    <name evidence="6" type="ordered locus">DEHA2E01056g</name>
</gene>
<evidence type="ECO:0000256" key="5">
    <source>
        <dbReference type="PIRSR" id="PIRSR001365-2"/>
    </source>
</evidence>
<feature type="active site" description="Schiff-base intermediate with substrate" evidence="4">
    <location>
        <position position="180"/>
    </location>
</feature>
<feature type="binding site" evidence="5">
    <location>
        <position position="62"/>
    </location>
    <ligand>
        <name>pyruvate</name>
        <dbReference type="ChEBI" id="CHEBI:15361"/>
    </ligand>
</feature>
<dbReference type="GO" id="GO:0008840">
    <property type="term" value="F:4-hydroxy-tetrahydrodipicolinate synthase activity"/>
    <property type="evidence" value="ECO:0007669"/>
    <property type="project" value="TreeGrafter"/>
</dbReference>
<keyword evidence="7" id="KW-1185">Reference proteome</keyword>
<dbReference type="PANTHER" id="PTHR12128:SF68">
    <property type="entry name" value="DIHYDRODIPICOLINATE SYNTHETASE"/>
    <property type="match status" value="1"/>
</dbReference>
<dbReference type="RefSeq" id="XP_459371.1">
    <property type="nucleotide sequence ID" value="XM_459371.1"/>
</dbReference>
<evidence type="ECO:0000313" key="7">
    <source>
        <dbReference type="Proteomes" id="UP000000599"/>
    </source>
</evidence>
<dbReference type="KEGG" id="dha:DEHA2E01056g"/>
<dbReference type="EMBL" id="CR382137">
    <property type="protein sequence ID" value="CAG87574.1"/>
    <property type="molecule type" value="Genomic_DNA"/>
</dbReference>
<evidence type="ECO:0000256" key="1">
    <source>
        <dbReference type="ARBA" id="ARBA00023239"/>
    </source>
</evidence>
<dbReference type="InParanoid" id="Q6BQZ9"/>
<dbReference type="Pfam" id="PF00701">
    <property type="entry name" value="DHDPS"/>
    <property type="match status" value="1"/>
</dbReference>
<sequence length="319" mass="34492">MSAPLPPPPPPPPPSPPLRGIYTPIPTFFKKDLVTIDFNSQVKHAKFLKESGITGLVVMGSTGENSHLTRQERFSIISKLHSELPDFTLIGGVAQNSVEDALDEIDSVKKAGAKYAVVLPSNYFGASIEQDGIFDWYTEVANKSSLPILIYVYPGVSNNIFIDPKTIKTLSYNPNIVGTKISHGDVSHHTLIGLDEDIANNNFSCFTGLGQILLPALVVGFKGTIDALSGATPKIYIEILNLYNKGELKNAAQLQLVATRGEELVVKFGVIGIKKAILAATGIGETHLGRAPLNQDISEADWNQYSAHLSELISIEMTL</sequence>
<proteinExistence type="inferred from homology"/>
<dbReference type="PANTHER" id="PTHR12128">
    <property type="entry name" value="DIHYDRODIPICOLINATE SYNTHASE"/>
    <property type="match status" value="1"/>
</dbReference>
<dbReference type="eggNOG" id="ENOG502RFPT">
    <property type="taxonomic scope" value="Eukaryota"/>
</dbReference>
<dbReference type="InterPro" id="IPR013785">
    <property type="entry name" value="Aldolase_TIM"/>
</dbReference>
<comment type="similarity">
    <text evidence="3">Belongs to the DapA family.</text>
</comment>
<dbReference type="PROSITE" id="PS00665">
    <property type="entry name" value="DHDPS_1"/>
    <property type="match status" value="1"/>
</dbReference>
<dbReference type="Gene3D" id="3.20.20.70">
    <property type="entry name" value="Aldolase class I"/>
    <property type="match status" value="1"/>
</dbReference>